<dbReference type="AlphaFoldDB" id="A0A2N0VH17"/>
<gene>
    <name evidence="1" type="ORF">CWD77_07900</name>
</gene>
<sequence>MWFWENKWRMIYLHWNFIRIKRLVELKRILCEGLTSIIAFSWGTLVDRYTLEQPETDGCSVKIRQSADQYN</sequence>
<reference evidence="1 2" key="1">
    <citation type="submission" date="2017-11" db="EMBL/GenBank/DDBJ databases">
        <title>Rhodohalobacter 15182 sp. nov., isolated from a salt lake.</title>
        <authorList>
            <person name="Han S."/>
        </authorList>
    </citation>
    <scope>NUCLEOTIDE SEQUENCE [LARGE SCALE GENOMIC DNA]</scope>
    <source>
        <strain evidence="1 2">15182</strain>
    </source>
</reference>
<comment type="caution">
    <text evidence="1">The sequence shown here is derived from an EMBL/GenBank/DDBJ whole genome shotgun (WGS) entry which is preliminary data.</text>
</comment>
<accession>A0A2N0VH17</accession>
<protein>
    <submittedName>
        <fullName evidence="1">Uncharacterized protein</fullName>
    </submittedName>
</protein>
<dbReference type="RefSeq" id="WP_101073027.1">
    <property type="nucleotide sequence ID" value="NZ_PISP01000002.1"/>
</dbReference>
<name>A0A2N0VH17_9BACT</name>
<dbReference type="EMBL" id="PISP01000002">
    <property type="protein sequence ID" value="PKD43486.1"/>
    <property type="molecule type" value="Genomic_DNA"/>
</dbReference>
<dbReference type="Proteomes" id="UP000233398">
    <property type="component" value="Unassembled WGS sequence"/>
</dbReference>
<organism evidence="1 2">
    <name type="scientific">Rhodohalobacter barkolensis</name>
    <dbReference type="NCBI Taxonomy" id="2053187"/>
    <lineage>
        <taxon>Bacteria</taxon>
        <taxon>Pseudomonadati</taxon>
        <taxon>Balneolota</taxon>
        <taxon>Balneolia</taxon>
        <taxon>Balneolales</taxon>
        <taxon>Balneolaceae</taxon>
        <taxon>Rhodohalobacter</taxon>
    </lineage>
</organism>
<evidence type="ECO:0000313" key="2">
    <source>
        <dbReference type="Proteomes" id="UP000233398"/>
    </source>
</evidence>
<evidence type="ECO:0000313" key="1">
    <source>
        <dbReference type="EMBL" id="PKD43486.1"/>
    </source>
</evidence>
<keyword evidence="2" id="KW-1185">Reference proteome</keyword>
<proteinExistence type="predicted"/>